<protein>
    <submittedName>
        <fullName evidence="1">(California timema) hypothetical protein</fullName>
    </submittedName>
</protein>
<accession>A0A7R9P6J6</accession>
<evidence type="ECO:0000313" key="1">
    <source>
        <dbReference type="EMBL" id="CAD7571373.1"/>
    </source>
</evidence>
<organism evidence="1">
    <name type="scientific">Timema californicum</name>
    <name type="common">California timema</name>
    <name type="synonym">Walking stick</name>
    <dbReference type="NCBI Taxonomy" id="61474"/>
    <lineage>
        <taxon>Eukaryota</taxon>
        <taxon>Metazoa</taxon>
        <taxon>Ecdysozoa</taxon>
        <taxon>Arthropoda</taxon>
        <taxon>Hexapoda</taxon>
        <taxon>Insecta</taxon>
        <taxon>Pterygota</taxon>
        <taxon>Neoptera</taxon>
        <taxon>Polyneoptera</taxon>
        <taxon>Phasmatodea</taxon>
        <taxon>Timematodea</taxon>
        <taxon>Timematoidea</taxon>
        <taxon>Timematidae</taxon>
        <taxon>Timema</taxon>
    </lineage>
</organism>
<gene>
    <name evidence="1" type="ORF">TCMB3V08_LOCUS4049</name>
</gene>
<dbReference type="AlphaFoldDB" id="A0A7R9P6J6"/>
<dbReference type="EMBL" id="OE180477">
    <property type="protein sequence ID" value="CAD7571373.1"/>
    <property type="molecule type" value="Genomic_DNA"/>
</dbReference>
<sequence>MGSPDQNLNLVLPVIGSLVYCDSSALDHVANEAGSERAFTWRESGKQFRKNHPKIRTSISPSSAVELNTTSATPDQDLNPDFSVTNKLDKMNDAFFCVLIGEDAVVADKTSRSFCTLLLVCSRVVCVLFQELLEGLSQATPTLDEHSMFSSSGSLSPATSDLEHDHREGDVGFNCSLACADLRGSGPWGRASYGHAVSRFRVHVLDHGRLYKYALVVESLLLHAQWAYLINRLPKGKREDREVGLVSRTKFRLPPWASHWYGLTSE</sequence>
<proteinExistence type="predicted"/>
<name>A0A7R9P6J6_TIMCA</name>
<reference evidence="1" key="1">
    <citation type="submission" date="2020-11" db="EMBL/GenBank/DDBJ databases">
        <authorList>
            <person name="Tran Van P."/>
        </authorList>
    </citation>
    <scope>NUCLEOTIDE SEQUENCE</scope>
</reference>